<evidence type="ECO:0000313" key="3">
    <source>
        <dbReference type="WBParaSite" id="L893_g33352.t1"/>
    </source>
</evidence>
<name>A0A1I8A5Z7_9BILA</name>
<dbReference type="AlphaFoldDB" id="A0A1I8A5Z7"/>
<dbReference type="Proteomes" id="UP000095287">
    <property type="component" value="Unplaced"/>
</dbReference>
<evidence type="ECO:0000313" key="2">
    <source>
        <dbReference type="Proteomes" id="UP000095287"/>
    </source>
</evidence>
<accession>A0A1I8A5Z7</accession>
<reference evidence="3" key="1">
    <citation type="submission" date="2016-11" db="UniProtKB">
        <authorList>
            <consortium name="WormBaseParasite"/>
        </authorList>
    </citation>
    <scope>IDENTIFICATION</scope>
</reference>
<organism evidence="2 3">
    <name type="scientific">Steinernema glaseri</name>
    <dbReference type="NCBI Taxonomy" id="37863"/>
    <lineage>
        <taxon>Eukaryota</taxon>
        <taxon>Metazoa</taxon>
        <taxon>Ecdysozoa</taxon>
        <taxon>Nematoda</taxon>
        <taxon>Chromadorea</taxon>
        <taxon>Rhabditida</taxon>
        <taxon>Tylenchina</taxon>
        <taxon>Panagrolaimomorpha</taxon>
        <taxon>Strongyloidoidea</taxon>
        <taxon>Steinernematidae</taxon>
        <taxon>Steinernema</taxon>
    </lineage>
</organism>
<feature type="chain" id="PRO_5009314304" evidence="1">
    <location>
        <begin position="20"/>
        <end position="292"/>
    </location>
</feature>
<keyword evidence="1" id="KW-0732">Signal</keyword>
<feature type="signal peptide" evidence="1">
    <location>
        <begin position="1"/>
        <end position="19"/>
    </location>
</feature>
<evidence type="ECO:0000256" key="1">
    <source>
        <dbReference type="SAM" id="SignalP"/>
    </source>
</evidence>
<keyword evidence="2" id="KW-1185">Reference proteome</keyword>
<dbReference type="WBParaSite" id="L893_g33352.t1">
    <property type="protein sequence ID" value="L893_g33352.t1"/>
    <property type="gene ID" value="L893_g33352"/>
</dbReference>
<proteinExistence type="predicted"/>
<protein>
    <submittedName>
        <fullName evidence="3">Secreted protein</fullName>
    </submittedName>
</protein>
<sequence>MRRITVLTLLVSWIAPSVALHCLVLSPGRGLVSHKCANRKAVGCRIRVERESISWYDLSRRHDKHLACVLEGEFEGGRRSGCVKKPSGTVRCWCYGQSNCNSAEKSRRLLEAFVSGDPERLALEVDDIDTEDPVDYASEEGTVPTVSTVTTARPTEKAPLKAVEKRQEGASSTTKAPVAIEIKTQDSSEVISVEYLPVVTNAPPVLPTRTSSEKEVHALPTDPPNVFDTYSMMESAAEYDMESETRSPDGHYKVNVVKIRSKEPSVPLEENHGSRATVALGASLVLLCHFLF</sequence>